<evidence type="ECO:0000313" key="2">
    <source>
        <dbReference type="Proteomes" id="UP001175226"/>
    </source>
</evidence>
<keyword evidence="2" id="KW-1185">Reference proteome</keyword>
<dbReference type="Proteomes" id="UP001175226">
    <property type="component" value="Unassembled WGS sequence"/>
</dbReference>
<proteinExistence type="predicted"/>
<protein>
    <recommendedName>
        <fullName evidence="3">ATP-dependent DNA helicase</fullName>
    </recommendedName>
</protein>
<dbReference type="InterPro" id="IPR027417">
    <property type="entry name" value="P-loop_NTPase"/>
</dbReference>
<accession>A0AA39JG75</accession>
<organism evidence="1 2">
    <name type="scientific">Armillaria borealis</name>
    <dbReference type="NCBI Taxonomy" id="47425"/>
    <lineage>
        <taxon>Eukaryota</taxon>
        <taxon>Fungi</taxon>
        <taxon>Dikarya</taxon>
        <taxon>Basidiomycota</taxon>
        <taxon>Agaricomycotina</taxon>
        <taxon>Agaricomycetes</taxon>
        <taxon>Agaricomycetidae</taxon>
        <taxon>Agaricales</taxon>
        <taxon>Marasmiineae</taxon>
        <taxon>Physalacriaceae</taxon>
        <taxon>Armillaria</taxon>
    </lineage>
</organism>
<dbReference type="EMBL" id="JAUEPT010000027">
    <property type="protein sequence ID" value="KAK0442206.1"/>
    <property type="molecule type" value="Genomic_DNA"/>
</dbReference>
<sequence length="276" mass="30490">MCTNRPELPFGGMNIIFAGDFAQLPPAIGSEQASLYAYPSENDKHISPALALCVGMPVMIHVNSATKLCITKRQEATVHSWHDTIGSRGQRVLSVLFVSLVNLPTKVLIPGLPLNVIPLLRTSCTITCSLPDDMYVRLNRSQVEVLHNFAMMDYSSQGKTRPFNPVDLNNCRSHQSYYTALSRTATAEGTLILPSLKGARSSPVDAPKIQGGCSGYLQQEFRELETLDDIIMRIYNGSVPVTVQGNTRYVLIESFHEYIGIGYSPPLMDEALIWLE</sequence>
<reference evidence="1" key="1">
    <citation type="submission" date="2023-06" db="EMBL/GenBank/DDBJ databases">
        <authorList>
            <consortium name="Lawrence Berkeley National Laboratory"/>
            <person name="Ahrendt S."/>
            <person name="Sahu N."/>
            <person name="Indic B."/>
            <person name="Wong-Bajracharya J."/>
            <person name="Merenyi Z."/>
            <person name="Ke H.-M."/>
            <person name="Monk M."/>
            <person name="Kocsube S."/>
            <person name="Drula E."/>
            <person name="Lipzen A."/>
            <person name="Balint B."/>
            <person name="Henrissat B."/>
            <person name="Andreopoulos B."/>
            <person name="Martin F.M."/>
            <person name="Harder C.B."/>
            <person name="Rigling D."/>
            <person name="Ford K.L."/>
            <person name="Foster G.D."/>
            <person name="Pangilinan J."/>
            <person name="Papanicolaou A."/>
            <person name="Barry K."/>
            <person name="LaButti K."/>
            <person name="Viragh M."/>
            <person name="Koriabine M."/>
            <person name="Yan M."/>
            <person name="Riley R."/>
            <person name="Champramary S."/>
            <person name="Plett K.L."/>
            <person name="Tsai I.J."/>
            <person name="Slot J."/>
            <person name="Sipos G."/>
            <person name="Plett J."/>
            <person name="Nagy L.G."/>
            <person name="Grigoriev I.V."/>
        </authorList>
    </citation>
    <scope>NUCLEOTIDE SEQUENCE</scope>
    <source>
        <strain evidence="1">FPL87.14</strain>
    </source>
</reference>
<dbReference type="SUPFAM" id="SSF52540">
    <property type="entry name" value="P-loop containing nucleoside triphosphate hydrolases"/>
    <property type="match status" value="1"/>
</dbReference>
<evidence type="ECO:0000313" key="1">
    <source>
        <dbReference type="EMBL" id="KAK0442206.1"/>
    </source>
</evidence>
<name>A0AA39JG75_9AGAR</name>
<feature type="non-terminal residue" evidence="1">
    <location>
        <position position="1"/>
    </location>
</feature>
<gene>
    <name evidence="1" type="ORF">EV421DRAFT_1711020</name>
</gene>
<evidence type="ECO:0008006" key="3">
    <source>
        <dbReference type="Google" id="ProtNLM"/>
    </source>
</evidence>
<dbReference type="AlphaFoldDB" id="A0AA39JG75"/>
<comment type="caution">
    <text evidence="1">The sequence shown here is derived from an EMBL/GenBank/DDBJ whole genome shotgun (WGS) entry which is preliminary data.</text>
</comment>